<organism evidence="2 3">
    <name type="scientific">Streptomyces caledonius</name>
    <dbReference type="NCBI Taxonomy" id="3134107"/>
    <lineage>
        <taxon>Bacteria</taxon>
        <taxon>Bacillati</taxon>
        <taxon>Actinomycetota</taxon>
        <taxon>Actinomycetes</taxon>
        <taxon>Kitasatosporales</taxon>
        <taxon>Streptomycetaceae</taxon>
        <taxon>Streptomyces</taxon>
    </lineage>
</organism>
<reference evidence="2 3" key="1">
    <citation type="submission" date="2024-03" db="EMBL/GenBank/DDBJ databases">
        <title>Novel Streptomyces species of biotechnological and ecological value are a feature of Machair soil.</title>
        <authorList>
            <person name="Prole J.R."/>
            <person name="Goodfellow M."/>
            <person name="Allenby N."/>
            <person name="Ward A.C."/>
        </authorList>
    </citation>
    <scope>NUCLEOTIDE SEQUENCE [LARGE SCALE GENOMIC DNA]</scope>
    <source>
        <strain evidence="2 3">MS1.HAVA.3</strain>
    </source>
</reference>
<evidence type="ECO:0008006" key="4">
    <source>
        <dbReference type="Google" id="ProtNLM"/>
    </source>
</evidence>
<gene>
    <name evidence="2" type="ORF">WKI68_03835</name>
</gene>
<keyword evidence="3" id="KW-1185">Reference proteome</keyword>
<evidence type="ECO:0000256" key="1">
    <source>
        <dbReference type="SAM" id="MobiDB-lite"/>
    </source>
</evidence>
<feature type="region of interest" description="Disordered" evidence="1">
    <location>
        <begin position="183"/>
        <end position="240"/>
    </location>
</feature>
<evidence type="ECO:0000313" key="2">
    <source>
        <dbReference type="EMBL" id="MEJ8640823.1"/>
    </source>
</evidence>
<sequence length="240" mass="25651">MTFTTPPRPLDVEALFPGLAAHRATATRLHPRPGAPTAGDSHVGGPLLWPADEPWPVCDEPHKHSGPLLAVAQLYSRDVPDLPAGPDGCDLLQVLWCPFDAHGPTGHGMHVRLRWRRSSEVREPAAAQPEPGPVGFEGYVPSPCVLHPERVTEYPYIEMLTGELGEQVEEWEDAQEEAAYETGDEIGDEIGTTPRPPPCRATRATCPSPPAGRPAGTPPGTSPAPDPWSAAAAATGWHCC</sequence>
<evidence type="ECO:0000313" key="3">
    <source>
        <dbReference type="Proteomes" id="UP001382904"/>
    </source>
</evidence>
<dbReference type="EMBL" id="JBBKAM010000002">
    <property type="protein sequence ID" value="MEJ8640823.1"/>
    <property type="molecule type" value="Genomic_DNA"/>
</dbReference>
<protein>
    <recommendedName>
        <fullName evidence="4">DUF1963 domain-containing protein</fullName>
    </recommendedName>
</protein>
<dbReference type="Gene3D" id="2.30.320.10">
    <property type="entry name" value="YwqG-like"/>
    <property type="match status" value="1"/>
</dbReference>
<dbReference type="Proteomes" id="UP001382904">
    <property type="component" value="Unassembled WGS sequence"/>
</dbReference>
<name>A0ABU8U0U4_9ACTN</name>
<accession>A0ABU8U0U4</accession>
<feature type="compositionally biased region" description="Pro residues" evidence="1">
    <location>
        <begin position="207"/>
        <end position="226"/>
    </location>
</feature>
<comment type="caution">
    <text evidence="2">The sequence shown here is derived from an EMBL/GenBank/DDBJ whole genome shotgun (WGS) entry which is preliminary data.</text>
</comment>
<proteinExistence type="predicted"/>